<evidence type="ECO:0000313" key="1">
    <source>
        <dbReference type="EMBL" id="CAH22518.1"/>
    </source>
</evidence>
<dbReference type="EMBL" id="BX936398">
    <property type="protein sequence ID" value="CAH22518.1"/>
    <property type="molecule type" value="Genomic_DNA"/>
</dbReference>
<reference evidence="1 2" key="1">
    <citation type="journal article" date="2004" name="Proc. Natl. Acad. Sci. U.S.A.">
        <title>Insights into the evolution of Yersinia pestis through whole-genome comparison with Yersinia pseudotuberculosis.</title>
        <authorList>
            <person name="Chain P.S.G."/>
            <person name="Carniel E."/>
            <person name="Larimer F.W."/>
            <person name="Lamerdin J."/>
            <person name="Stoutland P.O."/>
            <person name="Regala W.M."/>
            <person name="Georgescu A.M."/>
            <person name="Vergez L.M."/>
            <person name="Land M.L."/>
            <person name="Motin V.L."/>
            <person name="Brubaker R.R."/>
            <person name="Fowler J."/>
            <person name="Hinnebusch J."/>
            <person name="Marceau M."/>
            <person name="Medigue C."/>
            <person name="Simonet M."/>
            <person name="Chenal-Francisque V."/>
            <person name="Souza B."/>
            <person name="Dacheux D."/>
            <person name="Elliott J.M."/>
            <person name="Derbise A."/>
            <person name="Hauser L.J."/>
            <person name="Garcia E."/>
        </authorList>
    </citation>
    <scope>NUCLEOTIDE SEQUENCE [LARGE SCALE GENOMIC DNA]</scope>
    <source>
        <strain evidence="2">IP32953</strain>
    </source>
</reference>
<organism evidence="1 2">
    <name type="scientific">Yersinia pseudotuberculosis serotype I (strain IP32953)</name>
    <dbReference type="NCBI Taxonomy" id="273123"/>
    <lineage>
        <taxon>Bacteria</taxon>
        <taxon>Pseudomonadati</taxon>
        <taxon>Pseudomonadota</taxon>
        <taxon>Gammaproteobacteria</taxon>
        <taxon>Enterobacterales</taxon>
        <taxon>Yersiniaceae</taxon>
        <taxon>Yersinia</taxon>
    </lineage>
</organism>
<evidence type="ECO:0000313" key="2">
    <source>
        <dbReference type="Proteomes" id="UP000001011"/>
    </source>
</evidence>
<protein>
    <submittedName>
        <fullName evidence="1">Uncharacterized protein</fullName>
    </submittedName>
</protein>
<gene>
    <name evidence="1" type="ordered locus">YPTB3280</name>
</gene>
<dbReference type="AlphaFoldDB" id="Q666H8"/>
<dbReference type="Proteomes" id="UP000001011">
    <property type="component" value="Chromosome"/>
</dbReference>
<sequence length="141" mass="16718">MFQIQIIMRIVPLRYLPVKIKGKNSMFKNYLENEEVYLELENFWVDFFLKLIKQSDRCNWIIPYYKTVFSNGKKFMDANPIFSAKSKSSNKSIKIIQELPDDFDGVESWIDTNGKNEMVVICSLSRVNLKKVEEIIVSWIY</sequence>
<proteinExistence type="predicted"/>
<name>Q666H8_YERPS</name>
<dbReference type="KEGG" id="yps:YPTB3280"/>
<accession>Q666H8</accession>